<proteinExistence type="predicted"/>
<evidence type="ECO:0000313" key="4">
    <source>
        <dbReference type="EMBL" id="CAI8003346.1"/>
    </source>
</evidence>
<dbReference type="Pfam" id="PF08295">
    <property type="entry name" value="Sin3_corepress"/>
    <property type="match status" value="1"/>
</dbReference>
<evidence type="ECO:0000256" key="1">
    <source>
        <dbReference type="ARBA" id="ARBA00022491"/>
    </source>
</evidence>
<dbReference type="PANTHER" id="PTHR12346">
    <property type="entry name" value="SIN3B-RELATED"/>
    <property type="match status" value="1"/>
</dbReference>
<keyword evidence="5" id="KW-1185">Reference proteome</keyword>
<feature type="compositionally biased region" description="Basic and acidic residues" evidence="2">
    <location>
        <begin position="414"/>
        <end position="431"/>
    </location>
</feature>
<dbReference type="EMBL" id="CASHTH010000517">
    <property type="protein sequence ID" value="CAI8003346.1"/>
    <property type="molecule type" value="Genomic_DNA"/>
</dbReference>
<feature type="domain" description="Histone deacetylase interacting" evidence="3">
    <location>
        <begin position="45"/>
        <end position="145"/>
    </location>
</feature>
<dbReference type="InterPro" id="IPR039774">
    <property type="entry name" value="Sin3-like"/>
</dbReference>
<dbReference type="Pfam" id="PF16879">
    <property type="entry name" value="Sin3a_C"/>
    <property type="match status" value="1"/>
</dbReference>
<dbReference type="InterPro" id="IPR013194">
    <property type="entry name" value="HDAC_interact_dom"/>
</dbReference>
<dbReference type="GO" id="GO:0003714">
    <property type="term" value="F:transcription corepressor activity"/>
    <property type="evidence" value="ECO:0007669"/>
    <property type="project" value="InterPro"/>
</dbReference>
<accession>A0AA35R568</accession>
<protein>
    <submittedName>
        <fullName evidence="4">Paired amphipathic helix protein Sin3a</fullName>
    </submittedName>
</protein>
<name>A0AA35R568_GEOBA</name>
<keyword evidence="1" id="KW-0678">Repressor</keyword>
<comment type="caution">
    <text evidence="4">The sequence shown here is derived from an EMBL/GenBank/DDBJ whole genome shotgun (WGS) entry which is preliminary data.</text>
</comment>
<reference evidence="4" key="1">
    <citation type="submission" date="2023-03" db="EMBL/GenBank/DDBJ databases">
        <authorList>
            <person name="Steffen K."/>
            <person name="Cardenas P."/>
        </authorList>
    </citation>
    <scope>NUCLEOTIDE SEQUENCE</scope>
</reference>
<feature type="region of interest" description="Disordered" evidence="2">
    <location>
        <begin position="414"/>
        <end position="440"/>
    </location>
</feature>
<evidence type="ECO:0000256" key="2">
    <source>
        <dbReference type="SAM" id="MobiDB-lite"/>
    </source>
</evidence>
<dbReference type="AlphaFoldDB" id="A0AA35R568"/>
<organism evidence="4 5">
    <name type="scientific">Geodia barretti</name>
    <name type="common">Barrett's horny sponge</name>
    <dbReference type="NCBI Taxonomy" id="519541"/>
    <lineage>
        <taxon>Eukaryota</taxon>
        <taxon>Metazoa</taxon>
        <taxon>Porifera</taxon>
        <taxon>Demospongiae</taxon>
        <taxon>Heteroscleromorpha</taxon>
        <taxon>Tetractinellida</taxon>
        <taxon>Astrophorina</taxon>
        <taxon>Geodiidae</taxon>
        <taxon>Geodia</taxon>
    </lineage>
</organism>
<evidence type="ECO:0000313" key="5">
    <source>
        <dbReference type="Proteomes" id="UP001174909"/>
    </source>
</evidence>
<dbReference type="GO" id="GO:0000122">
    <property type="term" value="P:negative regulation of transcription by RNA polymerase II"/>
    <property type="evidence" value="ECO:0007669"/>
    <property type="project" value="TreeGrafter"/>
</dbReference>
<gene>
    <name evidence="4" type="ORF">GBAR_LOCUS3624</name>
</gene>
<dbReference type="InterPro" id="IPR031693">
    <property type="entry name" value="Sin3_C"/>
</dbReference>
<feature type="region of interest" description="Disordered" evidence="2">
    <location>
        <begin position="330"/>
        <end position="360"/>
    </location>
</feature>
<evidence type="ECO:0000259" key="3">
    <source>
        <dbReference type="SMART" id="SM00761"/>
    </source>
</evidence>
<dbReference type="Proteomes" id="UP001174909">
    <property type="component" value="Unassembled WGS sequence"/>
</dbReference>
<dbReference type="SMART" id="SM00761">
    <property type="entry name" value="HDAC_interact"/>
    <property type="match status" value="1"/>
</dbReference>
<dbReference type="GO" id="GO:0070822">
    <property type="term" value="C:Sin3-type complex"/>
    <property type="evidence" value="ECO:0007669"/>
    <property type="project" value="TreeGrafter"/>
</dbReference>
<dbReference type="PANTHER" id="PTHR12346:SF0">
    <property type="entry name" value="SIN3A, ISOFORM G"/>
    <property type="match status" value="1"/>
</dbReference>
<sequence>MSLKVLLGFREPGLSDQLSTATMTTVYMPKERVTADLAAEIDFNSLKRQGASYRALPKTYVQPKCSGRTQLCCDILNDTWVSFPMWSEDSTFQGTRKTQFEEYIFRCEDERFELDIVLDTNLSTIRIFEALQKKFSRMTPDDLANFSLEDSLGGRSEVLQRKAIHRIYGDKAPDIIEGVKKSPAVALPIVLKRLKVKQEEWLEAQRSFNKLWREQLEKYYLKSLDYQGINFKALDTRSMRSKSLVCEIESVFDERQEQMAENFASSGPHLSFAFPSEQRVFADAVGLVMYYLKRASSMQREDAVKIRSFLTQTLADFCYYDKVEVGVEDDLSPESGSDPMDVDDTPNDDGERRSSSTANISGSLFPDTMAKFHVMDYHLMFTNNSVYTFFRLLHMLCERVGRIYREAMGYIREEERSKSQREGGEEKKEKLSPGATLQLI</sequence>